<dbReference type="PROSITE" id="PS50045">
    <property type="entry name" value="SIGMA54_INTERACT_4"/>
    <property type="match status" value="1"/>
</dbReference>
<evidence type="ECO:0000256" key="7">
    <source>
        <dbReference type="SAM" id="Coils"/>
    </source>
</evidence>
<dbReference type="Pfam" id="PF02954">
    <property type="entry name" value="HTH_8"/>
    <property type="match status" value="1"/>
</dbReference>
<feature type="domain" description="Sigma-54 factor interaction" evidence="8">
    <location>
        <begin position="261"/>
        <end position="491"/>
    </location>
</feature>
<keyword evidence="5" id="KW-0804">Transcription</keyword>
<dbReference type="Pfam" id="PF25601">
    <property type="entry name" value="AAA_lid_14"/>
    <property type="match status" value="1"/>
</dbReference>
<keyword evidence="4" id="KW-0238">DNA-binding</keyword>
<gene>
    <name evidence="10" type="ORF">PRVXT_002764</name>
</gene>
<dbReference type="Gene3D" id="3.40.50.300">
    <property type="entry name" value="P-loop containing nucleotide triphosphate hydrolases"/>
    <property type="match status" value="1"/>
</dbReference>
<dbReference type="InterPro" id="IPR009057">
    <property type="entry name" value="Homeodomain-like_sf"/>
</dbReference>
<dbReference type="InterPro" id="IPR002078">
    <property type="entry name" value="Sigma_54_int"/>
</dbReference>
<keyword evidence="7" id="KW-0175">Coiled coil</keyword>
<dbReference type="InterPro" id="IPR025944">
    <property type="entry name" value="Sigma_54_int_dom_CS"/>
</dbReference>
<dbReference type="SUPFAM" id="SSF46689">
    <property type="entry name" value="Homeodomain-like"/>
    <property type="match status" value="1"/>
</dbReference>
<dbReference type="EMBL" id="CP158367">
    <property type="protein sequence ID" value="XBX74706.1"/>
    <property type="molecule type" value="Genomic_DNA"/>
</dbReference>
<dbReference type="Pfam" id="PF00158">
    <property type="entry name" value="Sigma54_activat"/>
    <property type="match status" value="1"/>
</dbReference>
<dbReference type="PANTHER" id="PTHR32071:SF57">
    <property type="entry name" value="C4-DICARBOXYLATE TRANSPORT TRANSCRIPTIONAL REGULATORY PROTEIN DCTD"/>
    <property type="match status" value="1"/>
</dbReference>
<dbReference type="Gene3D" id="1.10.10.60">
    <property type="entry name" value="Homeodomain-like"/>
    <property type="match status" value="1"/>
</dbReference>
<keyword evidence="1" id="KW-0547">Nucleotide-binding</keyword>
<proteinExistence type="predicted"/>
<feature type="domain" description="CBS" evidence="9">
    <location>
        <begin position="78"/>
        <end position="135"/>
    </location>
</feature>
<dbReference type="InterPro" id="IPR027417">
    <property type="entry name" value="P-loop_NTPase"/>
</dbReference>
<dbReference type="PROSITE" id="PS51371">
    <property type="entry name" value="CBS"/>
    <property type="match status" value="2"/>
</dbReference>
<dbReference type="GO" id="GO:0006355">
    <property type="term" value="P:regulation of DNA-templated transcription"/>
    <property type="evidence" value="ECO:0007669"/>
    <property type="project" value="InterPro"/>
</dbReference>
<dbReference type="PROSITE" id="PS00676">
    <property type="entry name" value="SIGMA54_INTERACT_2"/>
    <property type="match status" value="1"/>
</dbReference>
<dbReference type="Gene3D" id="3.10.580.10">
    <property type="entry name" value="CBS-domain"/>
    <property type="match status" value="1"/>
</dbReference>
<feature type="coiled-coil region" evidence="7">
    <location>
        <begin position="227"/>
        <end position="254"/>
    </location>
</feature>
<evidence type="ECO:0000256" key="3">
    <source>
        <dbReference type="ARBA" id="ARBA00023015"/>
    </source>
</evidence>
<evidence type="ECO:0000256" key="2">
    <source>
        <dbReference type="ARBA" id="ARBA00022840"/>
    </source>
</evidence>
<feature type="domain" description="CBS" evidence="9">
    <location>
        <begin position="15"/>
        <end position="70"/>
    </location>
</feature>
<evidence type="ECO:0000256" key="6">
    <source>
        <dbReference type="PROSITE-ProRule" id="PRU00703"/>
    </source>
</evidence>
<dbReference type="InterPro" id="IPR002197">
    <property type="entry name" value="HTH_Fis"/>
</dbReference>
<dbReference type="InterPro" id="IPR025662">
    <property type="entry name" value="Sigma_54_int_dom_ATP-bd_1"/>
</dbReference>
<keyword evidence="2" id="KW-0067">ATP-binding</keyword>
<evidence type="ECO:0000256" key="1">
    <source>
        <dbReference type="ARBA" id="ARBA00022741"/>
    </source>
</evidence>
<dbReference type="InterPro" id="IPR058031">
    <property type="entry name" value="AAA_lid_NorR"/>
</dbReference>
<name>A0AAU7VL96_9FIRM</name>
<dbReference type="InterPro" id="IPR003593">
    <property type="entry name" value="AAA+_ATPase"/>
</dbReference>
<evidence type="ECO:0000259" key="9">
    <source>
        <dbReference type="PROSITE" id="PS51371"/>
    </source>
</evidence>
<reference evidence="10" key="1">
    <citation type="journal article" date="2013" name="Extremophiles">
        <title>Proteinivorax tanatarense gen. nov., sp. nov., an anaerobic, haloalkaliphilic, proteolytic bacterium isolated from a decaying algal bloom, and proposal of Proteinivoraceae fam. nov.</title>
        <authorList>
            <person name="Kevbrin V."/>
            <person name="Boltyanskaya Y."/>
            <person name="Zhilina T."/>
            <person name="Kolganova T."/>
            <person name="Lavrentjeva E."/>
            <person name="Kuznetsov B."/>
        </authorList>
    </citation>
    <scope>NUCLEOTIDE SEQUENCE</scope>
    <source>
        <strain evidence="10">Z-910T</strain>
    </source>
</reference>
<evidence type="ECO:0000259" key="8">
    <source>
        <dbReference type="PROSITE" id="PS50045"/>
    </source>
</evidence>
<accession>A0AAU7VL96</accession>
<dbReference type="SUPFAM" id="SSF54631">
    <property type="entry name" value="CBS-domain pair"/>
    <property type="match status" value="1"/>
</dbReference>
<dbReference type="SMART" id="SM00116">
    <property type="entry name" value="CBS"/>
    <property type="match status" value="2"/>
</dbReference>
<reference evidence="10" key="2">
    <citation type="submission" date="2024-06" db="EMBL/GenBank/DDBJ databases">
        <authorList>
            <person name="Petrova K.O."/>
            <person name="Toshchakov S.V."/>
            <person name="Boltjanskaja Y.V."/>
            <person name="Kevbrin V."/>
        </authorList>
    </citation>
    <scope>NUCLEOTIDE SEQUENCE</scope>
    <source>
        <strain evidence="10">Z-910T</strain>
    </source>
</reference>
<evidence type="ECO:0000256" key="4">
    <source>
        <dbReference type="ARBA" id="ARBA00023125"/>
    </source>
</evidence>
<sequence>MELNHLTKLTAKDAIIDDFTTATPLATIEELNEIMLLKKKEEVLVMEKKEVVGIVTKNDLIRALTKGIESKTPIKSIMASDVITFNYSKDLIQVRDKMRAYEIKRAPVINEADDVIGIITVKSICDAFSNRLWYVVDYLQSVLNNLKESVFIFSHQGEIYCNKQSVELFGDPPKLPSQISKEIEGMGSEGSFVYKSKGKEYSVYVNLFSLDGNEYNKIVTVRDVSDVSQLNDQLTKANSKLHYLEDKVKKISRENYSFGNMFSVSKTMEKVVARGKQVAPTNATVLVYGESGTGKELLANAIHQHSKRKNNPIITVNCGAIPENLAESEFFGYCNGAFTGAQKEGKPGIFELANGGTLFLDEIGELPINMQAKLLRALQEGKFYRVGGVKPTEVDVRVIAATNKNLAEMVQNKNFREDLFYRINVANIELPPLRERKEDIIPLAMSFLKYFNKAHDIYVKRIEPEIVDILENYNWPGNVRELKNIIERLVVFSVDGKTNKNALPNYILEEPPSREQLDNKVEKFERDAIINVLKKYSNNKAKAAKELKIPRSTLYYRMKVLNIK</sequence>
<dbReference type="PRINTS" id="PR01590">
    <property type="entry name" value="HTHFIS"/>
</dbReference>
<dbReference type="FunFam" id="3.40.50.300:FF:000006">
    <property type="entry name" value="DNA-binding transcriptional regulator NtrC"/>
    <property type="match status" value="1"/>
</dbReference>
<dbReference type="GO" id="GO:0043565">
    <property type="term" value="F:sequence-specific DNA binding"/>
    <property type="evidence" value="ECO:0007669"/>
    <property type="project" value="InterPro"/>
</dbReference>
<dbReference type="AlphaFoldDB" id="A0AAU7VL96"/>
<dbReference type="SMART" id="SM00382">
    <property type="entry name" value="AAA"/>
    <property type="match status" value="1"/>
</dbReference>
<dbReference type="PROSITE" id="PS00675">
    <property type="entry name" value="SIGMA54_INTERACT_1"/>
    <property type="match status" value="1"/>
</dbReference>
<dbReference type="Pfam" id="PF00571">
    <property type="entry name" value="CBS"/>
    <property type="match status" value="2"/>
</dbReference>
<dbReference type="InterPro" id="IPR025943">
    <property type="entry name" value="Sigma_54_int_dom_ATP-bd_2"/>
</dbReference>
<dbReference type="PROSITE" id="PS00688">
    <property type="entry name" value="SIGMA54_INTERACT_3"/>
    <property type="match status" value="1"/>
</dbReference>
<dbReference type="RefSeq" id="WP_350343455.1">
    <property type="nucleotide sequence ID" value="NZ_CP158367.1"/>
</dbReference>
<dbReference type="SUPFAM" id="SSF52540">
    <property type="entry name" value="P-loop containing nucleoside triphosphate hydrolases"/>
    <property type="match status" value="1"/>
</dbReference>
<dbReference type="InterPro" id="IPR000644">
    <property type="entry name" value="CBS_dom"/>
</dbReference>
<dbReference type="PANTHER" id="PTHR32071">
    <property type="entry name" value="TRANSCRIPTIONAL REGULATORY PROTEIN"/>
    <property type="match status" value="1"/>
</dbReference>
<dbReference type="GO" id="GO:0005524">
    <property type="term" value="F:ATP binding"/>
    <property type="evidence" value="ECO:0007669"/>
    <property type="project" value="UniProtKB-KW"/>
</dbReference>
<dbReference type="CDD" id="cd00009">
    <property type="entry name" value="AAA"/>
    <property type="match status" value="1"/>
</dbReference>
<evidence type="ECO:0000313" key="10">
    <source>
        <dbReference type="EMBL" id="XBX74706.1"/>
    </source>
</evidence>
<keyword evidence="3" id="KW-0805">Transcription regulation</keyword>
<keyword evidence="6" id="KW-0129">CBS domain</keyword>
<dbReference type="InterPro" id="IPR046342">
    <property type="entry name" value="CBS_dom_sf"/>
</dbReference>
<protein>
    <submittedName>
        <fullName evidence="10">Sigma 54-interacting transcriptional regulator</fullName>
    </submittedName>
</protein>
<evidence type="ECO:0000256" key="5">
    <source>
        <dbReference type="ARBA" id="ARBA00023163"/>
    </source>
</evidence>
<organism evidence="10">
    <name type="scientific">Proteinivorax tanatarense</name>
    <dbReference type="NCBI Taxonomy" id="1260629"/>
    <lineage>
        <taxon>Bacteria</taxon>
        <taxon>Bacillati</taxon>
        <taxon>Bacillota</taxon>
        <taxon>Clostridia</taxon>
        <taxon>Eubacteriales</taxon>
        <taxon>Proteinivoracaceae</taxon>
        <taxon>Proteinivorax</taxon>
    </lineage>
</organism>
<dbReference type="Gene3D" id="1.10.8.60">
    <property type="match status" value="1"/>
</dbReference>